<dbReference type="SUPFAM" id="SSF69255">
    <property type="entry name" value="gp5 N-terminal domain-like"/>
    <property type="match status" value="1"/>
</dbReference>
<dbReference type="InterPro" id="IPR044033">
    <property type="entry name" value="GpV-like_apex"/>
</dbReference>
<evidence type="ECO:0000259" key="1">
    <source>
        <dbReference type="Pfam" id="PF04717"/>
    </source>
</evidence>
<protein>
    <submittedName>
        <fullName evidence="2">Phage baseplate assembly protein V</fullName>
    </submittedName>
</protein>
<evidence type="ECO:0000313" key="3">
    <source>
        <dbReference type="Proteomes" id="UP000244892"/>
    </source>
</evidence>
<evidence type="ECO:0000313" key="2">
    <source>
        <dbReference type="EMBL" id="AWI53218.1"/>
    </source>
</evidence>
<dbReference type="Pfam" id="PF18946">
    <property type="entry name" value="Apex"/>
    <property type="match status" value="1"/>
</dbReference>
<dbReference type="Proteomes" id="UP000244892">
    <property type="component" value="Chromosome"/>
</dbReference>
<dbReference type="AlphaFoldDB" id="A0A2U8FQV0"/>
<sequence length="220" mass="22420">MNTMRLQALMANAGRGVTRLGTVTSYNPNDYSVKVSLQPEGVETGWIPLGSPWVGNGWGLFSPPAVGDMVHVEFQEGHPEAGIASLRLFSDEDRPLACPSGELWMVHQSGAFFKLTNDGAATFSDGHGATVKLAGNGTITSQAAAWSHTGPMTIDGVTTIKQQLVGQGGMAISGGTGGSSATIAGTLKVTGGDVTADAISLKTHKHGGVSTGSGITGVAQ</sequence>
<dbReference type="InterPro" id="IPR037026">
    <property type="entry name" value="Vgr_OB-fold_dom_sf"/>
</dbReference>
<feature type="domain" description="Gp5/Type VI secretion system Vgr protein OB-fold" evidence="1">
    <location>
        <begin position="20"/>
        <end position="85"/>
    </location>
</feature>
<dbReference type="EMBL" id="CP029210">
    <property type="protein sequence ID" value="AWI53218.1"/>
    <property type="molecule type" value="Genomic_DNA"/>
</dbReference>
<dbReference type="Gene3D" id="2.40.50.230">
    <property type="entry name" value="Gp5 N-terminal domain"/>
    <property type="match status" value="1"/>
</dbReference>
<dbReference type="InterPro" id="IPR006531">
    <property type="entry name" value="Gp5/Vgr_OB"/>
</dbReference>
<gene>
    <name evidence="2" type="ORF">DEH84_07070</name>
</gene>
<proteinExistence type="predicted"/>
<dbReference type="KEGG" id="aon:DEH84_07070"/>
<organism evidence="2 3">
    <name type="scientific">Aquabacterium olei</name>
    <dbReference type="NCBI Taxonomy" id="1296669"/>
    <lineage>
        <taxon>Bacteria</taxon>
        <taxon>Pseudomonadati</taxon>
        <taxon>Pseudomonadota</taxon>
        <taxon>Betaproteobacteria</taxon>
        <taxon>Burkholderiales</taxon>
        <taxon>Aquabacterium</taxon>
    </lineage>
</organism>
<keyword evidence="3" id="KW-1185">Reference proteome</keyword>
<accession>A0A2U8FQV0</accession>
<reference evidence="2 3" key="1">
    <citation type="submission" date="2018-05" db="EMBL/GenBank/DDBJ databases">
        <title>complete genome sequence of Aquabacterium olei NBRC 110486.</title>
        <authorList>
            <person name="Tang B."/>
            <person name="Chang J."/>
            <person name="Zhang L."/>
            <person name="Yang H."/>
        </authorList>
    </citation>
    <scope>NUCLEOTIDE SEQUENCE [LARGE SCALE GENOMIC DNA]</scope>
    <source>
        <strain evidence="2 3">NBRC 110486</strain>
    </source>
</reference>
<name>A0A2U8FQV0_9BURK</name>
<dbReference type="Pfam" id="PF04717">
    <property type="entry name" value="Phage_base_V"/>
    <property type="match status" value="1"/>
</dbReference>